<name>A0ABW0P4A6_9HYPH</name>
<feature type="domain" description="Alkaline proteinase inhibitor/ Outer membrane lipoprotein Omp19" evidence="4">
    <location>
        <begin position="47"/>
        <end position="139"/>
    </location>
</feature>
<keyword evidence="6" id="KW-1185">Reference proteome</keyword>
<evidence type="ECO:0000259" key="4">
    <source>
        <dbReference type="Pfam" id="PF02974"/>
    </source>
</evidence>
<evidence type="ECO:0000256" key="3">
    <source>
        <dbReference type="SAM" id="SignalP"/>
    </source>
</evidence>
<reference evidence="6" key="1">
    <citation type="journal article" date="2019" name="Int. J. Syst. Evol. Microbiol.">
        <title>The Global Catalogue of Microorganisms (GCM) 10K type strain sequencing project: providing services to taxonomists for standard genome sequencing and annotation.</title>
        <authorList>
            <consortium name="The Broad Institute Genomics Platform"/>
            <consortium name="The Broad Institute Genome Sequencing Center for Infectious Disease"/>
            <person name="Wu L."/>
            <person name="Ma J."/>
        </authorList>
    </citation>
    <scope>NUCLEOTIDE SEQUENCE [LARGE SCALE GENOMIC DNA]</scope>
    <source>
        <strain evidence="6">CCUG 43117</strain>
    </source>
</reference>
<dbReference type="SUPFAM" id="SSF50882">
    <property type="entry name" value="beta-Barrel protease inhibitors"/>
    <property type="match status" value="2"/>
</dbReference>
<keyword evidence="1 3" id="KW-0732">Signal</keyword>
<protein>
    <submittedName>
        <fullName evidence="5">AprI/Inh family metalloprotease inhibitor</fullName>
    </submittedName>
</protein>
<keyword evidence="5" id="KW-0483">Metalloprotease inhibitor</keyword>
<dbReference type="EMBL" id="JBHSLU010000045">
    <property type="protein sequence ID" value="MFC5506543.1"/>
    <property type="molecule type" value="Genomic_DNA"/>
</dbReference>
<dbReference type="GO" id="GO:0030414">
    <property type="term" value="F:peptidase inhibitor activity"/>
    <property type="evidence" value="ECO:0007669"/>
    <property type="project" value="UniProtKB-KW"/>
</dbReference>
<dbReference type="Gene3D" id="2.40.128.10">
    <property type="match status" value="2"/>
</dbReference>
<comment type="caution">
    <text evidence="5">The sequence shown here is derived from an EMBL/GenBank/DDBJ whole genome shotgun (WGS) entry which is preliminary data.</text>
</comment>
<evidence type="ECO:0000313" key="5">
    <source>
        <dbReference type="EMBL" id="MFC5506543.1"/>
    </source>
</evidence>
<keyword evidence="5" id="KW-0481">Metalloenzyme inhibitor</keyword>
<evidence type="ECO:0000256" key="1">
    <source>
        <dbReference type="ARBA" id="ARBA00022729"/>
    </source>
</evidence>
<dbReference type="Proteomes" id="UP001596060">
    <property type="component" value="Unassembled WGS sequence"/>
</dbReference>
<evidence type="ECO:0000313" key="6">
    <source>
        <dbReference type="Proteomes" id="UP001596060"/>
    </source>
</evidence>
<sequence>MAQGLSGLAGGLRRALALVGLALWGQAAAAQAPPLPRGADRAPAAIASLLGAWTLEQVGAPRQCTVTLGAEAAGLGRQIRFPATCRRALPILDGVTAWSPTPDGGISLSDAGGKPVIRFGPAASTRRQGRGSDGRDYALDAAGFARAAPRSPPSPAEAAATAAQRPTIVDPARAPAPDTLPGLYALMRQPGREACRLRLAPAAEGRPATAGFEGQCADTGITIFDPAGWRYEAGRLSLLARKGHSVDLVFEDGLWRKDPAVGAPLMLRRLQP</sequence>
<feature type="chain" id="PRO_5046164053" evidence="3">
    <location>
        <begin position="30"/>
        <end position="272"/>
    </location>
</feature>
<dbReference type="RefSeq" id="WP_156446426.1">
    <property type="nucleotide sequence ID" value="NZ_JBHSLU010000045.1"/>
</dbReference>
<feature type="domain" description="Alkaline proteinase inhibitor/ Outer membrane lipoprotein Omp19" evidence="4">
    <location>
        <begin position="176"/>
        <end position="269"/>
    </location>
</feature>
<gene>
    <name evidence="5" type="ORF">ACFPN9_14890</name>
</gene>
<proteinExistence type="predicted"/>
<feature type="region of interest" description="Disordered" evidence="2">
    <location>
        <begin position="146"/>
        <end position="175"/>
    </location>
</feature>
<evidence type="ECO:0000256" key="2">
    <source>
        <dbReference type="SAM" id="MobiDB-lite"/>
    </source>
</evidence>
<accession>A0ABW0P4A6</accession>
<dbReference type="InterPro" id="IPR021140">
    <property type="entry name" value="Inh/Omp19"/>
</dbReference>
<keyword evidence="5" id="KW-0646">Protease inhibitor</keyword>
<feature type="compositionally biased region" description="Low complexity" evidence="2">
    <location>
        <begin position="156"/>
        <end position="166"/>
    </location>
</feature>
<feature type="signal peptide" evidence="3">
    <location>
        <begin position="1"/>
        <end position="29"/>
    </location>
</feature>
<organism evidence="5 6">
    <name type="scientific">Bosea massiliensis</name>
    <dbReference type="NCBI Taxonomy" id="151419"/>
    <lineage>
        <taxon>Bacteria</taxon>
        <taxon>Pseudomonadati</taxon>
        <taxon>Pseudomonadota</taxon>
        <taxon>Alphaproteobacteria</taxon>
        <taxon>Hyphomicrobiales</taxon>
        <taxon>Boseaceae</taxon>
        <taxon>Bosea</taxon>
    </lineage>
</organism>
<dbReference type="InterPro" id="IPR016085">
    <property type="entry name" value="Protease_inh_B-barrel_dom"/>
</dbReference>
<dbReference type="Pfam" id="PF02974">
    <property type="entry name" value="Inh"/>
    <property type="match status" value="2"/>
</dbReference>